<keyword evidence="2" id="KW-1185">Reference proteome</keyword>
<dbReference type="AlphaFoldDB" id="A0A834U9T8"/>
<sequence>MLRCMKKCSQLLNEIDNEQVTWNLVFMQSAERIPYEHIPYETRINTCEPFCDITVLLPATIDGQETIAFLWKSSLVQ</sequence>
<name>A0A834U9T8_VESPE</name>
<protein>
    <submittedName>
        <fullName evidence="1">Uncharacterized protein</fullName>
    </submittedName>
</protein>
<dbReference type="Proteomes" id="UP000600918">
    <property type="component" value="Unassembled WGS sequence"/>
</dbReference>
<proteinExistence type="predicted"/>
<organism evidence="1 2">
    <name type="scientific">Vespula pensylvanica</name>
    <name type="common">Western yellow jacket</name>
    <name type="synonym">Wasp</name>
    <dbReference type="NCBI Taxonomy" id="30213"/>
    <lineage>
        <taxon>Eukaryota</taxon>
        <taxon>Metazoa</taxon>
        <taxon>Ecdysozoa</taxon>
        <taxon>Arthropoda</taxon>
        <taxon>Hexapoda</taxon>
        <taxon>Insecta</taxon>
        <taxon>Pterygota</taxon>
        <taxon>Neoptera</taxon>
        <taxon>Endopterygota</taxon>
        <taxon>Hymenoptera</taxon>
        <taxon>Apocrita</taxon>
        <taxon>Aculeata</taxon>
        <taxon>Vespoidea</taxon>
        <taxon>Vespidae</taxon>
        <taxon>Vespinae</taxon>
        <taxon>Vespula</taxon>
    </lineage>
</organism>
<evidence type="ECO:0000313" key="1">
    <source>
        <dbReference type="EMBL" id="KAF7423903.1"/>
    </source>
</evidence>
<gene>
    <name evidence="1" type="ORF">H0235_009186</name>
</gene>
<reference evidence="1" key="1">
    <citation type="journal article" date="2020" name="G3 (Bethesda)">
        <title>High-Quality Assemblies for Three Invasive Social Wasps from the &lt;i&gt;Vespula&lt;/i&gt; Genus.</title>
        <authorList>
            <person name="Harrop T.W.R."/>
            <person name="Guhlin J."/>
            <person name="McLaughlin G.M."/>
            <person name="Permina E."/>
            <person name="Stockwell P."/>
            <person name="Gilligan J."/>
            <person name="Le Lec M.F."/>
            <person name="Gruber M.A.M."/>
            <person name="Quinn O."/>
            <person name="Lovegrove M."/>
            <person name="Duncan E.J."/>
            <person name="Remnant E.J."/>
            <person name="Van Eeckhoven J."/>
            <person name="Graham B."/>
            <person name="Knapp R.A."/>
            <person name="Langford K.W."/>
            <person name="Kronenberg Z."/>
            <person name="Press M.O."/>
            <person name="Eacker S.M."/>
            <person name="Wilson-Rankin E.E."/>
            <person name="Purcell J."/>
            <person name="Lester P.J."/>
            <person name="Dearden P.K."/>
        </authorList>
    </citation>
    <scope>NUCLEOTIDE SEQUENCE</scope>
    <source>
        <strain evidence="1">Volc-1</strain>
    </source>
</reference>
<dbReference type="EMBL" id="JACSDY010000007">
    <property type="protein sequence ID" value="KAF7423903.1"/>
    <property type="molecule type" value="Genomic_DNA"/>
</dbReference>
<accession>A0A834U9T8</accession>
<evidence type="ECO:0000313" key="2">
    <source>
        <dbReference type="Proteomes" id="UP000600918"/>
    </source>
</evidence>
<comment type="caution">
    <text evidence="1">The sequence shown here is derived from an EMBL/GenBank/DDBJ whole genome shotgun (WGS) entry which is preliminary data.</text>
</comment>